<evidence type="ECO:0000313" key="4">
    <source>
        <dbReference type="Proteomes" id="UP000654075"/>
    </source>
</evidence>
<feature type="transmembrane region" description="Helical" evidence="2">
    <location>
        <begin position="131"/>
        <end position="149"/>
    </location>
</feature>
<accession>A0A813I0L6</accession>
<proteinExistence type="predicted"/>
<feature type="compositionally biased region" description="Polar residues" evidence="1">
    <location>
        <begin position="433"/>
        <end position="446"/>
    </location>
</feature>
<dbReference type="AlphaFoldDB" id="A0A813I0L6"/>
<feature type="region of interest" description="Disordered" evidence="1">
    <location>
        <begin position="411"/>
        <end position="497"/>
    </location>
</feature>
<dbReference type="Proteomes" id="UP000654075">
    <property type="component" value="Unassembled WGS sequence"/>
</dbReference>
<keyword evidence="2" id="KW-0812">Transmembrane</keyword>
<evidence type="ECO:0000256" key="1">
    <source>
        <dbReference type="SAM" id="MobiDB-lite"/>
    </source>
</evidence>
<evidence type="ECO:0000313" key="3">
    <source>
        <dbReference type="EMBL" id="CAE8643189.1"/>
    </source>
</evidence>
<feature type="compositionally biased region" description="Polar residues" evidence="1">
    <location>
        <begin position="382"/>
        <end position="398"/>
    </location>
</feature>
<organism evidence="3 4">
    <name type="scientific">Polarella glacialis</name>
    <name type="common">Dinoflagellate</name>
    <dbReference type="NCBI Taxonomy" id="89957"/>
    <lineage>
        <taxon>Eukaryota</taxon>
        <taxon>Sar</taxon>
        <taxon>Alveolata</taxon>
        <taxon>Dinophyceae</taxon>
        <taxon>Suessiales</taxon>
        <taxon>Suessiaceae</taxon>
        <taxon>Polarella</taxon>
    </lineage>
</organism>
<feature type="compositionally biased region" description="Basic residues" evidence="1">
    <location>
        <begin position="521"/>
        <end position="533"/>
    </location>
</feature>
<dbReference type="EMBL" id="CAJNNV010033299">
    <property type="protein sequence ID" value="CAE8643189.1"/>
    <property type="molecule type" value="Genomic_DNA"/>
</dbReference>
<keyword evidence="2" id="KW-0472">Membrane</keyword>
<protein>
    <submittedName>
        <fullName evidence="3">Uncharacterized protein</fullName>
    </submittedName>
</protein>
<feature type="region of interest" description="Disordered" evidence="1">
    <location>
        <begin position="509"/>
        <end position="604"/>
    </location>
</feature>
<comment type="caution">
    <text evidence="3">The sequence shown here is derived from an EMBL/GenBank/DDBJ whole genome shotgun (WGS) entry which is preliminary data.</text>
</comment>
<gene>
    <name evidence="3" type="ORF">PGLA1383_LOCUS57553</name>
</gene>
<feature type="transmembrane region" description="Helical" evidence="2">
    <location>
        <begin position="290"/>
        <end position="311"/>
    </location>
</feature>
<name>A0A813I0L6_POLGL</name>
<feature type="compositionally biased region" description="Polar residues" evidence="1">
    <location>
        <begin position="575"/>
        <end position="587"/>
    </location>
</feature>
<reference evidence="3" key="1">
    <citation type="submission" date="2021-02" db="EMBL/GenBank/DDBJ databases">
        <authorList>
            <person name="Dougan E. K."/>
            <person name="Rhodes N."/>
            <person name="Thang M."/>
            <person name="Chan C."/>
        </authorList>
    </citation>
    <scope>NUCLEOTIDE SEQUENCE</scope>
</reference>
<feature type="region of interest" description="Disordered" evidence="1">
    <location>
        <begin position="338"/>
        <end position="398"/>
    </location>
</feature>
<keyword evidence="4" id="KW-1185">Reference proteome</keyword>
<evidence type="ECO:0000256" key="2">
    <source>
        <dbReference type="SAM" id="Phobius"/>
    </source>
</evidence>
<sequence length="604" mass="65222">MRGVPENSSLAKVAPEGFSVQVQVRAASKLSKHSSESEKQEARLEAKAQLLAILKSDRKLILKLGLSQQASDLVIIKALAKYDSVYEILRSLGLSIAESSKAADLMPQALAALPKKGGKTGKNLGVKALKGFLLVLILIIIGLAGNAVYQATQATAGWLQGTCSITTFTNQTCNQGLDCNFEVSVRGGGQWTSMRAWKPPVVFSTGKTGKVVNKFDHDALRCCNDFETGAVGSCCDMWDTPFQSFCDNWGYRFGPDGKRCHEGSWPCLFKLEDGPEKRVKELTPYTPVDLVVLIAPIAALGALFLMILCLWRLVDRCTLVYPLVKRMMRLLEGAFGDDEDDEENALAGDEAPAGAERAQPESEKGAEPLPSENQAAYYPEPANTNGPGTTRSVQGSKGSTSIREFMQLDPNAAGKPAGQAQHTLREAGFSKNRPGTAQSSIPSLAGTQDAHEPSLPGVVESPKEDRPRSRYPSWEQKPGGEDADQHPQFSTGDLARYAARAKDLMPSLLAPIIEPLDRPARPRSGKARQKRKQGQSADTPHAWAWAGQAVDGRHVSDIGWPAGQSASPMRPSTAMDATSSRRQSSSDRPGASHSHRRQPGNNLR</sequence>
<keyword evidence="2" id="KW-1133">Transmembrane helix</keyword>